<evidence type="ECO:0000313" key="2">
    <source>
        <dbReference type="Proteomes" id="UP000499080"/>
    </source>
</evidence>
<keyword evidence="2" id="KW-1185">Reference proteome</keyword>
<comment type="caution">
    <text evidence="1">The sequence shown here is derived from an EMBL/GenBank/DDBJ whole genome shotgun (WGS) entry which is preliminary data.</text>
</comment>
<reference evidence="1 2" key="1">
    <citation type="journal article" date="2019" name="Sci. Rep.">
        <title>Orb-weaving spider Araneus ventricosus genome elucidates the spidroin gene catalogue.</title>
        <authorList>
            <person name="Kono N."/>
            <person name="Nakamura H."/>
            <person name="Ohtoshi R."/>
            <person name="Moran D.A.P."/>
            <person name="Shinohara A."/>
            <person name="Yoshida Y."/>
            <person name="Fujiwara M."/>
            <person name="Mori M."/>
            <person name="Tomita M."/>
            <person name="Arakawa K."/>
        </authorList>
    </citation>
    <scope>NUCLEOTIDE SEQUENCE [LARGE SCALE GENOMIC DNA]</scope>
</reference>
<dbReference type="EMBL" id="BGPR01009635">
    <property type="protein sequence ID" value="GBN41295.1"/>
    <property type="molecule type" value="Genomic_DNA"/>
</dbReference>
<evidence type="ECO:0000313" key="1">
    <source>
        <dbReference type="EMBL" id="GBN41295.1"/>
    </source>
</evidence>
<sequence>IVVEWLFRIVYEGVPRSASEDQIFACFAVNKHCPNRVLEIRQPYERYVEHEDVPAAIWIPIKCTPDVMEIPPDVLKVIIDSTVIRFYVRDRFFCFSRAVLEGNVSKLTQTNIQHIFKVAKSNVLNDERVHIIQMFYHDPKQLLHHVHLKGISVDVYCLCKCNDDSTQIHPKYSQLPCLVSKWLNFYDAYRTSASSSYVNVNLVQLALVLVVHKIYFKSISSNKQPHEEHEMIVNDNDINIEFYVIWEVSDFINNARLGMEEMPLSKDNNASCCIL</sequence>
<feature type="non-terminal residue" evidence="1">
    <location>
        <position position="1"/>
    </location>
</feature>
<accession>A0A4Y2NP36</accession>
<protein>
    <submittedName>
        <fullName evidence="1">Uncharacterized protein</fullName>
    </submittedName>
</protein>
<dbReference type="Proteomes" id="UP000499080">
    <property type="component" value="Unassembled WGS sequence"/>
</dbReference>
<organism evidence="1 2">
    <name type="scientific">Araneus ventricosus</name>
    <name type="common">Orbweaver spider</name>
    <name type="synonym">Epeira ventricosa</name>
    <dbReference type="NCBI Taxonomy" id="182803"/>
    <lineage>
        <taxon>Eukaryota</taxon>
        <taxon>Metazoa</taxon>
        <taxon>Ecdysozoa</taxon>
        <taxon>Arthropoda</taxon>
        <taxon>Chelicerata</taxon>
        <taxon>Arachnida</taxon>
        <taxon>Araneae</taxon>
        <taxon>Araneomorphae</taxon>
        <taxon>Entelegynae</taxon>
        <taxon>Araneoidea</taxon>
        <taxon>Araneidae</taxon>
        <taxon>Araneus</taxon>
    </lineage>
</organism>
<proteinExistence type="predicted"/>
<dbReference type="AlphaFoldDB" id="A0A4Y2NP36"/>
<gene>
    <name evidence="1" type="ORF">AVEN_33797_1</name>
</gene>
<name>A0A4Y2NP36_ARAVE</name>